<dbReference type="GO" id="GO:0005665">
    <property type="term" value="C:RNA polymerase II, core complex"/>
    <property type="evidence" value="ECO:0007669"/>
    <property type="project" value="TreeGrafter"/>
</dbReference>
<dbReference type="GO" id="GO:0003677">
    <property type="term" value="F:DNA binding"/>
    <property type="evidence" value="ECO:0007669"/>
    <property type="project" value="InterPro"/>
</dbReference>
<organism evidence="4 5">
    <name type="scientific">Angomonas deanei</name>
    <dbReference type="NCBI Taxonomy" id="59799"/>
    <lineage>
        <taxon>Eukaryota</taxon>
        <taxon>Discoba</taxon>
        <taxon>Euglenozoa</taxon>
        <taxon>Kinetoplastea</taxon>
        <taxon>Metakinetoplastina</taxon>
        <taxon>Trypanosomatida</taxon>
        <taxon>Trypanosomatidae</taxon>
        <taxon>Strigomonadinae</taxon>
        <taxon>Angomonas</taxon>
    </lineage>
</organism>
<dbReference type="SMART" id="SM01409">
    <property type="entry name" value="RNA_pol_Rpb6"/>
    <property type="match status" value="1"/>
</dbReference>
<dbReference type="GO" id="GO:0006360">
    <property type="term" value="P:transcription by RNA polymerase I"/>
    <property type="evidence" value="ECO:0007669"/>
    <property type="project" value="TreeGrafter"/>
</dbReference>
<evidence type="ECO:0000313" key="5">
    <source>
        <dbReference type="Proteomes" id="UP000515908"/>
    </source>
</evidence>
<sequence>MSDYDNDEDDRLSATFGRDDDDLLGDDDILNFGDPANTANGANPNGDEEEEEEAIMQRMIYSGGAQSVRGARARAPHERVTAPYLTKYERARVLGTRAVQLSQNAPVLVKIEGETDPLTIALKELRERVLPLMIRRVLPDNTYEDWSIEELDVDLDRPMDERYNNS</sequence>
<keyword evidence="2" id="KW-0804">Transcription</keyword>
<dbReference type="EMBL" id="LR877149">
    <property type="protein sequence ID" value="CAD2215698.1"/>
    <property type="molecule type" value="Genomic_DNA"/>
</dbReference>
<dbReference type="InterPro" id="IPR020708">
    <property type="entry name" value="DNA-dir_RNA_polK_14-18kDa_CS"/>
</dbReference>
<feature type="compositionally biased region" description="Acidic residues" evidence="3">
    <location>
        <begin position="19"/>
        <end position="29"/>
    </location>
</feature>
<dbReference type="OrthoDB" id="259769at2759"/>
<dbReference type="GO" id="GO:0003899">
    <property type="term" value="F:DNA-directed RNA polymerase activity"/>
    <property type="evidence" value="ECO:0007669"/>
    <property type="project" value="InterPro"/>
</dbReference>
<dbReference type="InterPro" id="IPR036161">
    <property type="entry name" value="RPB6/omega-like_sf"/>
</dbReference>
<dbReference type="GO" id="GO:0005666">
    <property type="term" value="C:RNA polymerase III complex"/>
    <property type="evidence" value="ECO:0007669"/>
    <property type="project" value="TreeGrafter"/>
</dbReference>
<dbReference type="PANTHER" id="PTHR47227:SF5">
    <property type="entry name" value="DNA-DIRECTED RNA POLYMERASES I, II, AND III SUBUNIT RPABC2"/>
    <property type="match status" value="1"/>
</dbReference>
<feature type="region of interest" description="Disordered" evidence="3">
    <location>
        <begin position="1"/>
        <end position="50"/>
    </location>
</feature>
<reference evidence="4 5" key="1">
    <citation type="submission" date="2020-08" db="EMBL/GenBank/DDBJ databases">
        <authorList>
            <person name="Newling K."/>
            <person name="Davey J."/>
            <person name="Forrester S."/>
        </authorList>
    </citation>
    <scope>NUCLEOTIDE SEQUENCE [LARGE SCALE GENOMIC DNA]</scope>
    <source>
        <strain evidence="5">Crithidia deanei Carvalho (ATCC PRA-265)</strain>
    </source>
</reference>
<feature type="compositionally biased region" description="Low complexity" evidence="3">
    <location>
        <begin position="30"/>
        <end position="45"/>
    </location>
</feature>
<keyword evidence="5" id="KW-1185">Reference proteome</keyword>
<dbReference type="VEuPathDB" id="TriTrypDB:ADEAN_000315300"/>
<dbReference type="Gene3D" id="3.90.940.10">
    <property type="match status" value="1"/>
</dbReference>
<dbReference type="GO" id="GO:0006366">
    <property type="term" value="P:transcription by RNA polymerase II"/>
    <property type="evidence" value="ECO:0007669"/>
    <property type="project" value="TreeGrafter"/>
</dbReference>
<dbReference type="NCBIfam" id="NF002208">
    <property type="entry name" value="PRK01099.1-3"/>
    <property type="match status" value="1"/>
</dbReference>
<dbReference type="GO" id="GO:0005736">
    <property type="term" value="C:RNA polymerase I complex"/>
    <property type="evidence" value="ECO:0007669"/>
    <property type="project" value="TreeGrafter"/>
</dbReference>
<dbReference type="PANTHER" id="PTHR47227">
    <property type="entry name" value="DNA-DIRECTED RNA POLYMERASE SUBUNIT K"/>
    <property type="match status" value="1"/>
</dbReference>
<keyword evidence="1" id="KW-0240">DNA-directed RNA polymerase</keyword>
<evidence type="ECO:0000256" key="2">
    <source>
        <dbReference type="ARBA" id="ARBA00023163"/>
    </source>
</evidence>
<dbReference type="GO" id="GO:0042797">
    <property type="term" value="P:tRNA transcription by RNA polymerase III"/>
    <property type="evidence" value="ECO:0007669"/>
    <property type="project" value="TreeGrafter"/>
</dbReference>
<proteinExistence type="predicted"/>
<dbReference type="AlphaFoldDB" id="A0A7G2C7A8"/>
<evidence type="ECO:0000256" key="1">
    <source>
        <dbReference type="ARBA" id="ARBA00022478"/>
    </source>
</evidence>
<evidence type="ECO:0000256" key="3">
    <source>
        <dbReference type="SAM" id="MobiDB-lite"/>
    </source>
</evidence>
<name>A0A7G2C7A8_9TRYP</name>
<accession>A0A7G2C7A8</accession>
<dbReference type="PROSITE" id="PS01111">
    <property type="entry name" value="RNA_POL_K_14KD"/>
    <property type="match status" value="1"/>
</dbReference>
<feature type="compositionally biased region" description="Acidic residues" evidence="3">
    <location>
        <begin position="1"/>
        <end position="10"/>
    </location>
</feature>
<dbReference type="SUPFAM" id="SSF63562">
    <property type="entry name" value="RPB6/omega subunit-like"/>
    <property type="match status" value="1"/>
</dbReference>
<protein>
    <submittedName>
        <fullName evidence="4">RNA polymerase Rpb6, putative</fullName>
    </submittedName>
</protein>
<evidence type="ECO:0000313" key="4">
    <source>
        <dbReference type="EMBL" id="CAD2215698.1"/>
    </source>
</evidence>
<dbReference type="InterPro" id="IPR006110">
    <property type="entry name" value="Pol_omega/Rpo6/RPB6"/>
</dbReference>
<dbReference type="Proteomes" id="UP000515908">
    <property type="component" value="Chromosome 05"/>
</dbReference>
<gene>
    <name evidence="4" type="ORF">ADEAN_000315300</name>
</gene>
<dbReference type="Pfam" id="PF01192">
    <property type="entry name" value="RNA_pol_Rpb6"/>
    <property type="match status" value="1"/>
</dbReference>